<dbReference type="Proteomes" id="UP000255423">
    <property type="component" value="Unassembled WGS sequence"/>
</dbReference>
<evidence type="ECO:0000313" key="2">
    <source>
        <dbReference type="EMBL" id="SUQ19938.1"/>
    </source>
</evidence>
<evidence type="ECO:0000256" key="1">
    <source>
        <dbReference type="SAM" id="Phobius"/>
    </source>
</evidence>
<feature type="transmembrane region" description="Helical" evidence="1">
    <location>
        <begin position="92"/>
        <end position="115"/>
    </location>
</feature>
<evidence type="ECO:0000313" key="3">
    <source>
        <dbReference type="Proteomes" id="UP000255423"/>
    </source>
</evidence>
<sequence length="120" mass="12843">MLEQLKRPFKKVYGKVRSYVSRFAGPVKDSASKLFALIPGFKAFAGSEDLANANNADGAVDGENGKVAKPGIRAKLKSFKQSLKGLSDVQKLILLTIAVVLPAGIVLALALASFLKKRKK</sequence>
<reference evidence="2 3" key="1">
    <citation type="submission" date="2017-08" db="EMBL/GenBank/DDBJ databases">
        <authorList>
            <person name="de Groot N.N."/>
        </authorList>
    </citation>
    <scope>NUCLEOTIDE SEQUENCE [LARGE SCALE GENOMIC DNA]</scope>
    <source>
        <strain evidence="2 3">HM2</strain>
    </source>
</reference>
<dbReference type="AlphaFoldDB" id="A0A380RWL9"/>
<keyword evidence="1" id="KW-1133">Transmembrane helix</keyword>
<accession>A0A380RWL9</accession>
<dbReference type="EMBL" id="UHJL01000001">
    <property type="protein sequence ID" value="SUQ19938.1"/>
    <property type="molecule type" value="Genomic_DNA"/>
</dbReference>
<protein>
    <submittedName>
        <fullName evidence="2">Uncharacterized protein</fullName>
    </submittedName>
</protein>
<organism evidence="2 3">
    <name type="scientific">Fibrobacter succinogenes</name>
    <name type="common">Bacteroides succinogenes</name>
    <dbReference type="NCBI Taxonomy" id="833"/>
    <lineage>
        <taxon>Bacteria</taxon>
        <taxon>Pseudomonadati</taxon>
        <taxon>Fibrobacterota</taxon>
        <taxon>Fibrobacteria</taxon>
        <taxon>Fibrobacterales</taxon>
        <taxon>Fibrobacteraceae</taxon>
        <taxon>Fibrobacter</taxon>
    </lineage>
</organism>
<proteinExistence type="predicted"/>
<dbReference type="RefSeq" id="WP_109572427.1">
    <property type="nucleotide sequence ID" value="NZ_UHJL01000001.1"/>
</dbReference>
<keyword evidence="1" id="KW-0472">Membrane</keyword>
<keyword evidence="1" id="KW-0812">Transmembrane</keyword>
<gene>
    <name evidence="2" type="ORF">SAMN05661053_1186</name>
</gene>
<name>A0A380RWL9_FIBSU</name>